<comment type="caution">
    <text evidence="2">The sequence shown here is derived from an EMBL/GenBank/DDBJ whole genome shotgun (WGS) entry which is preliminary data.</text>
</comment>
<accession>A0ABT1HTF0</accession>
<reference evidence="2 3" key="1">
    <citation type="submission" date="2022-06" db="EMBL/GenBank/DDBJ databases">
        <title>Genomic Encyclopedia of Archaeal and Bacterial Type Strains, Phase II (KMG-II): from individual species to whole genera.</title>
        <authorList>
            <person name="Goeker M."/>
        </authorList>
    </citation>
    <scope>NUCLEOTIDE SEQUENCE [LARGE SCALE GENOMIC DNA]</scope>
    <source>
        <strain evidence="2 3">DSM 40477</strain>
    </source>
</reference>
<dbReference type="Proteomes" id="UP001205311">
    <property type="component" value="Unassembled WGS sequence"/>
</dbReference>
<dbReference type="EMBL" id="JAMTCP010000011">
    <property type="protein sequence ID" value="MCP2258793.1"/>
    <property type="molecule type" value="Genomic_DNA"/>
</dbReference>
<organism evidence="2 3">
    <name type="scientific">Streptoalloteichus tenebrarius (strain ATCC 17920 / DSM 40477 / JCM 4838 / CBS 697.72 / NBRC 16177 / NCIMB 11028 / NRRL B-12390 / A12253. 1 / ISP 5477)</name>
    <name type="common">Streptomyces tenebrarius</name>
    <dbReference type="NCBI Taxonomy" id="1933"/>
    <lineage>
        <taxon>Bacteria</taxon>
        <taxon>Bacillati</taxon>
        <taxon>Actinomycetota</taxon>
        <taxon>Actinomycetes</taxon>
        <taxon>Pseudonocardiales</taxon>
        <taxon>Pseudonocardiaceae</taxon>
        <taxon>Streptoalloteichus</taxon>
    </lineage>
</organism>
<evidence type="ECO:0000256" key="1">
    <source>
        <dbReference type="SAM" id="MobiDB-lite"/>
    </source>
</evidence>
<protein>
    <submittedName>
        <fullName evidence="2">Uncharacterized protein</fullName>
    </submittedName>
</protein>
<gene>
    <name evidence="2" type="ORF">LX15_002491</name>
</gene>
<keyword evidence="3" id="KW-1185">Reference proteome</keyword>
<feature type="compositionally biased region" description="Low complexity" evidence="1">
    <location>
        <begin position="24"/>
        <end position="53"/>
    </location>
</feature>
<sequence length="53" mass="5498">MREGAEEAYVAAKSAHRSTAPGSPQAAQTALAMAMAPTPWRSTTTPTPTGRAR</sequence>
<feature type="region of interest" description="Disordered" evidence="1">
    <location>
        <begin position="1"/>
        <end position="53"/>
    </location>
</feature>
<evidence type="ECO:0000313" key="3">
    <source>
        <dbReference type="Proteomes" id="UP001205311"/>
    </source>
</evidence>
<evidence type="ECO:0000313" key="2">
    <source>
        <dbReference type="EMBL" id="MCP2258793.1"/>
    </source>
</evidence>
<proteinExistence type="predicted"/>
<name>A0ABT1HTF0_STRSD</name>